<dbReference type="EMBL" id="JAHGAW010000010">
    <property type="protein sequence ID" value="MBT2188285.1"/>
    <property type="molecule type" value="Genomic_DNA"/>
</dbReference>
<accession>A0A9X1DE66</accession>
<keyword evidence="3" id="KW-0479">Metal-binding</keyword>
<dbReference type="InterPro" id="IPR013785">
    <property type="entry name" value="Aldolase_TIM"/>
</dbReference>
<name>A0A9X1DE66_9SPHN</name>
<dbReference type="Pfam" id="PF05853">
    <property type="entry name" value="BKACE"/>
    <property type="match status" value="1"/>
</dbReference>
<comment type="caution">
    <text evidence="5">The sequence shown here is derived from an EMBL/GenBank/DDBJ whole genome shotgun (WGS) entry which is preliminary data.</text>
</comment>
<keyword evidence="4" id="KW-0862">Zinc</keyword>
<dbReference type="Gene3D" id="3.20.20.70">
    <property type="entry name" value="Aldolase class I"/>
    <property type="match status" value="1"/>
</dbReference>
<evidence type="ECO:0000313" key="5">
    <source>
        <dbReference type="EMBL" id="MBT2188285.1"/>
    </source>
</evidence>
<dbReference type="AlphaFoldDB" id="A0A9X1DE66"/>
<dbReference type="Proteomes" id="UP001138757">
    <property type="component" value="Unassembled WGS sequence"/>
</dbReference>
<evidence type="ECO:0000313" key="6">
    <source>
        <dbReference type="Proteomes" id="UP001138757"/>
    </source>
</evidence>
<dbReference type="InterPro" id="IPR008567">
    <property type="entry name" value="BKACE"/>
</dbReference>
<organism evidence="5 6">
    <name type="scientific">Sphingobium nicotianae</name>
    <dbReference type="NCBI Taxonomy" id="2782607"/>
    <lineage>
        <taxon>Bacteria</taxon>
        <taxon>Pseudomonadati</taxon>
        <taxon>Pseudomonadota</taxon>
        <taxon>Alphaproteobacteria</taxon>
        <taxon>Sphingomonadales</taxon>
        <taxon>Sphingomonadaceae</taxon>
        <taxon>Sphingobium</taxon>
    </lineage>
</organism>
<evidence type="ECO:0000256" key="4">
    <source>
        <dbReference type="ARBA" id="ARBA00022833"/>
    </source>
</evidence>
<dbReference type="InterPro" id="IPR011060">
    <property type="entry name" value="RibuloseP-bd_barrel"/>
</dbReference>
<dbReference type="SUPFAM" id="SSF51366">
    <property type="entry name" value="Ribulose-phoshate binding barrel"/>
    <property type="match status" value="1"/>
</dbReference>
<dbReference type="RefSeq" id="WP_214624543.1">
    <property type="nucleotide sequence ID" value="NZ_JAHGAW010000010.1"/>
</dbReference>
<dbReference type="PANTHER" id="PTHR37418">
    <property type="entry name" value="3-KETO-5-AMINOHEXANOATE CLEAVAGE ENZYME-RELATED"/>
    <property type="match status" value="1"/>
</dbReference>
<reference evidence="5" key="1">
    <citation type="submission" date="2021-05" db="EMBL/GenBank/DDBJ databases">
        <title>Genome of Sphingobium sp. strain.</title>
        <authorList>
            <person name="Fan R."/>
        </authorList>
    </citation>
    <scope>NUCLEOTIDE SEQUENCE</scope>
    <source>
        <strain evidence="5">H33</strain>
    </source>
</reference>
<protein>
    <submittedName>
        <fullName evidence="5">3-keto-5-aminohexanoate cleavage protein</fullName>
    </submittedName>
</protein>
<comment type="cofactor">
    <cofactor evidence="1">
        <name>Zn(2+)</name>
        <dbReference type="ChEBI" id="CHEBI:29105"/>
    </cofactor>
</comment>
<keyword evidence="6" id="KW-1185">Reference proteome</keyword>
<gene>
    <name evidence="5" type="ORF">KK488_15115</name>
</gene>
<evidence type="ECO:0000256" key="2">
    <source>
        <dbReference type="ARBA" id="ARBA00022679"/>
    </source>
</evidence>
<evidence type="ECO:0000256" key="1">
    <source>
        <dbReference type="ARBA" id="ARBA00001947"/>
    </source>
</evidence>
<dbReference type="GO" id="GO:0046872">
    <property type="term" value="F:metal ion binding"/>
    <property type="evidence" value="ECO:0007669"/>
    <property type="project" value="UniProtKB-KW"/>
</dbReference>
<sequence length="303" mass="33193">MLEGNKVIITVAINGGMQQDREGAIVPKQPDEIGEEAARCWEAGAAMVHVHARDKDGKNSGDPEIYAQIIREIRARSPILVQTTNGIGVRRDPKTGQLYWPDDRERLGLLSIEPQQDLFGIAAGSADFHNPEGGYPGETPYVNSPELLRETIKAVYAKGSALEYEVIETSSLHRLLRYAEEGLFDRHRKNMWLLHGGGFGSTPPYPRNIIFSIDEGQRLFPQAIVGVTGTGRHMFPLVTLGLSMKCDLVRVGFEDGIHLPDGKVATYNRDMVGAAAQIAAFYGLTPASVEEARARFGIAQPGE</sequence>
<dbReference type="GO" id="GO:0043720">
    <property type="term" value="F:3-keto-5-aminohexanoate cleavage activity"/>
    <property type="evidence" value="ECO:0007669"/>
    <property type="project" value="InterPro"/>
</dbReference>
<keyword evidence="2" id="KW-0808">Transferase</keyword>
<evidence type="ECO:0000256" key="3">
    <source>
        <dbReference type="ARBA" id="ARBA00022723"/>
    </source>
</evidence>
<proteinExistence type="predicted"/>
<dbReference type="PANTHER" id="PTHR37418:SF2">
    <property type="entry name" value="3-KETO-5-AMINOHEXANOATE CLEAVAGE ENZYME"/>
    <property type="match status" value="1"/>
</dbReference>